<name>A0A1F8GCB6_9BACT</name>
<comment type="caution">
    <text evidence="1">The sequence shown here is derived from an EMBL/GenBank/DDBJ whole genome shotgun (WGS) entry which is preliminary data.</text>
</comment>
<accession>A0A1F8GCB6</accession>
<reference evidence="1 2" key="1">
    <citation type="journal article" date="2016" name="Nat. Commun.">
        <title>Thousands of microbial genomes shed light on interconnected biogeochemical processes in an aquifer system.</title>
        <authorList>
            <person name="Anantharaman K."/>
            <person name="Brown C.T."/>
            <person name="Hug L.A."/>
            <person name="Sharon I."/>
            <person name="Castelle C.J."/>
            <person name="Probst A.J."/>
            <person name="Thomas B.C."/>
            <person name="Singh A."/>
            <person name="Wilkins M.J."/>
            <person name="Karaoz U."/>
            <person name="Brodie E.L."/>
            <person name="Williams K.H."/>
            <person name="Hubbard S.S."/>
            <person name="Banfield J.F."/>
        </authorList>
    </citation>
    <scope>NUCLEOTIDE SEQUENCE [LARGE SCALE GENOMIC DNA]</scope>
</reference>
<sequence length="81" mass="9489">MEFAAVQEVKECKSQDDVNELLRQGNWKLLAVKVEKVKKPVGKERVGVDAVSDWANGQRWWDRYEIKYEECLESTYVLGRL</sequence>
<dbReference type="AlphaFoldDB" id="A0A1F8GCB6"/>
<dbReference type="STRING" id="1802694.A2918_02975"/>
<proteinExistence type="predicted"/>
<gene>
    <name evidence="1" type="ORF">A2918_02975</name>
</gene>
<protein>
    <submittedName>
        <fullName evidence="1">Uncharacterized protein</fullName>
    </submittedName>
</protein>
<evidence type="ECO:0000313" key="1">
    <source>
        <dbReference type="EMBL" id="OGN22099.1"/>
    </source>
</evidence>
<organism evidence="1 2">
    <name type="scientific">Candidatus Yanofskybacteria bacterium RIFCSPLOWO2_01_FULL_42_49</name>
    <dbReference type="NCBI Taxonomy" id="1802694"/>
    <lineage>
        <taxon>Bacteria</taxon>
        <taxon>Candidatus Yanofskyibacteriota</taxon>
    </lineage>
</organism>
<evidence type="ECO:0000313" key="2">
    <source>
        <dbReference type="Proteomes" id="UP000178227"/>
    </source>
</evidence>
<dbReference type="Proteomes" id="UP000178227">
    <property type="component" value="Unassembled WGS sequence"/>
</dbReference>
<dbReference type="EMBL" id="MGKI01000014">
    <property type="protein sequence ID" value="OGN22099.1"/>
    <property type="molecule type" value="Genomic_DNA"/>
</dbReference>